<feature type="transmembrane region" description="Helical" evidence="2">
    <location>
        <begin position="554"/>
        <end position="576"/>
    </location>
</feature>
<feature type="region of interest" description="Disordered" evidence="1">
    <location>
        <begin position="602"/>
        <end position="624"/>
    </location>
</feature>
<keyword evidence="3" id="KW-0808">Transferase</keyword>
<feature type="region of interest" description="Disordered" evidence="1">
    <location>
        <begin position="505"/>
        <end position="536"/>
    </location>
</feature>
<evidence type="ECO:0000256" key="1">
    <source>
        <dbReference type="SAM" id="MobiDB-lite"/>
    </source>
</evidence>
<proteinExistence type="predicted"/>
<dbReference type="GeneID" id="98326733"/>
<keyword evidence="2" id="KW-0472">Membrane</keyword>
<accession>A0A2N6RZB5</accession>
<feature type="region of interest" description="Disordered" evidence="1">
    <location>
        <begin position="454"/>
        <end position="477"/>
    </location>
</feature>
<gene>
    <name evidence="3" type="ORF">CJ216_05260</name>
</gene>
<sequence>MEPRLGDIVLNRYVLVSLLRNEAGLQVWQANDRILTQDCQLFIVRDSRFLPEVNTIASTLALSRSTKFTQVLQLQHHDSIALIVTALDRGITISDYLAKKETPLSYEAIRTIIAETAQALSKLLSNNITHHAVSSDTVRITPNGIELADTAVSPLLEDITKSQNSEENAASESIEHAATRQLASLLYALLTRTSSRIQAHFDASMLANDTPSEFRMICTRSLDANENNHIVPMASIAELMALLGSYTPVSKLSNKDIEFSNKTSVASISNARLLSAQDDVILPLPEGLTQSEEQFDAQFMQQANEQNANSLNLQDSSNNSGSAANSGAAKISSSFKNAGRTLGSLLKRNNANSANKNVDDDFDEDTNTNTDIDFHDIAAAEMASILAPTDLDTDDAIFPTLSASYKHFPESATSRNVLNRANNSRNQSQRDDLTETGVASSFDFEHLLAENAQHTELMSRPQSLTSEAESTGRVPVVDTRGRFIAPGEESARALQDEINNNQAEDALKTSSPSLPPSFQPREKSADLHSKNKNNPNGTDAIANAKIWLGLSTKVIAIGAVCLLLIIGLVLAIHGLFGTHESQDSLSNNGSWDSTTVENVPFGSQGVLPQEKQQAKKHIGRKQVKAVPKPKIPTNTVAYKADRYQFLSFPAQQPGYGYYIHLTEPQTVYRFVISIRTSGGHAFLLANTKDDPREGTQLAEFTFDESGTTDVKLKKIVKSQDFMLWVPKDTMPKNSLYINSVKLY</sequence>
<comment type="caution">
    <text evidence="3">The sequence shown here is derived from an EMBL/GenBank/DDBJ whole genome shotgun (WGS) entry which is preliminary data.</text>
</comment>
<dbReference type="AlphaFoldDB" id="A0A2N6RZB5"/>
<dbReference type="Gene3D" id="1.10.510.10">
    <property type="entry name" value="Transferase(Phosphotransferase) domain 1"/>
    <property type="match status" value="1"/>
</dbReference>
<name>A0A2N6RZB5_9BIFI</name>
<dbReference type="InterPro" id="IPR011009">
    <property type="entry name" value="Kinase-like_dom_sf"/>
</dbReference>
<dbReference type="Proteomes" id="UP000235771">
    <property type="component" value="Unassembled WGS sequence"/>
</dbReference>
<keyword evidence="2" id="KW-0812">Transmembrane</keyword>
<keyword evidence="4" id="KW-1185">Reference proteome</keyword>
<evidence type="ECO:0000256" key="2">
    <source>
        <dbReference type="SAM" id="Phobius"/>
    </source>
</evidence>
<keyword evidence="3" id="KW-0418">Kinase</keyword>
<dbReference type="RefSeq" id="WP_102695106.1">
    <property type="nucleotide sequence ID" value="NZ_JAKNCL010000003.1"/>
</dbReference>
<dbReference type="SUPFAM" id="SSF56112">
    <property type="entry name" value="Protein kinase-like (PK-like)"/>
    <property type="match status" value="1"/>
</dbReference>
<keyword evidence="2" id="KW-1133">Transmembrane helix</keyword>
<feature type="compositionally biased region" description="Basic and acidic residues" evidence="1">
    <location>
        <begin position="520"/>
        <end position="529"/>
    </location>
</feature>
<evidence type="ECO:0000313" key="4">
    <source>
        <dbReference type="Proteomes" id="UP000235771"/>
    </source>
</evidence>
<feature type="compositionally biased region" description="Polar residues" evidence="1">
    <location>
        <begin position="454"/>
        <end position="469"/>
    </location>
</feature>
<dbReference type="GO" id="GO:0016301">
    <property type="term" value="F:kinase activity"/>
    <property type="evidence" value="ECO:0007669"/>
    <property type="project" value="UniProtKB-KW"/>
</dbReference>
<feature type="compositionally biased region" description="Basic residues" evidence="1">
    <location>
        <begin position="614"/>
        <end position="623"/>
    </location>
</feature>
<reference evidence="3 4" key="1">
    <citation type="submission" date="2017-09" db="EMBL/GenBank/DDBJ databases">
        <title>Bacterial strain isolated from the female urinary microbiota.</title>
        <authorList>
            <person name="Thomas-White K."/>
            <person name="Kumar N."/>
            <person name="Forster S."/>
            <person name="Putonti C."/>
            <person name="Lawley T."/>
            <person name="Wolfe A.J."/>
        </authorList>
    </citation>
    <scope>NUCLEOTIDE SEQUENCE [LARGE SCALE GENOMIC DNA]</scope>
    <source>
        <strain evidence="3 4">UMB1686</strain>
    </source>
</reference>
<organism evidence="3 4">
    <name type="scientific">Gardnerella greenwoodii</name>
    <dbReference type="NCBI Taxonomy" id="2914925"/>
    <lineage>
        <taxon>Bacteria</taxon>
        <taxon>Bacillati</taxon>
        <taxon>Actinomycetota</taxon>
        <taxon>Actinomycetes</taxon>
        <taxon>Bifidobacteriales</taxon>
        <taxon>Bifidobacteriaceae</taxon>
        <taxon>Gardnerella</taxon>
    </lineage>
</organism>
<dbReference type="EMBL" id="PNGV01000001">
    <property type="protein sequence ID" value="PMC43461.1"/>
    <property type="molecule type" value="Genomic_DNA"/>
</dbReference>
<protein>
    <submittedName>
        <fullName evidence="3">Kinase</fullName>
    </submittedName>
</protein>
<evidence type="ECO:0000313" key="3">
    <source>
        <dbReference type="EMBL" id="PMC43461.1"/>
    </source>
</evidence>